<dbReference type="Proteomes" id="UP000092666">
    <property type="component" value="Unassembled WGS sequence"/>
</dbReference>
<dbReference type="SMART" id="SM00088">
    <property type="entry name" value="PINT"/>
    <property type="match status" value="1"/>
</dbReference>
<dbReference type="OrthoDB" id="10267031at2759"/>
<dbReference type="InterPro" id="IPR000717">
    <property type="entry name" value="PCI_dom"/>
</dbReference>
<protein>
    <recommendedName>
        <fullName evidence="5">Eukaryotic translation initiation factor 3 subunit M</fullName>
        <shortName evidence="5">eIF3m</shortName>
    </recommendedName>
</protein>
<dbReference type="GO" id="GO:0003743">
    <property type="term" value="F:translation initiation factor activity"/>
    <property type="evidence" value="ECO:0007669"/>
    <property type="project" value="UniProtKB-UniRule"/>
</dbReference>
<proteinExistence type="inferred from homology"/>
<keyword evidence="3 5" id="KW-0396">Initiation factor</keyword>
<keyword evidence="2 5" id="KW-0963">Cytoplasm</keyword>
<evidence type="ECO:0000256" key="6">
    <source>
        <dbReference type="SAM" id="MobiDB-lite"/>
    </source>
</evidence>
<evidence type="ECO:0000256" key="2">
    <source>
        <dbReference type="ARBA" id="ARBA00022490"/>
    </source>
</evidence>
<comment type="function">
    <text evidence="5">Component of the eukaryotic translation initiation factor 3 (eIF-3) complex, which is involved in protein synthesis of a specialized repertoire of mRNAs and, together with other initiation factors, stimulates binding of mRNA and methionyl-tRNAi to the 40S ribosome. The eIF-3 complex specifically targets and initiates translation of a subset of mRNAs involved in cell proliferation.</text>
</comment>
<comment type="subunit">
    <text evidence="5">Component of the eukaryotic translation initiation factor 3 (eIF-3) complex.</text>
</comment>
<comment type="similarity">
    <text evidence="5">Belongs to the eIF-3 subunit M family.</text>
</comment>
<dbReference type="STRING" id="1296120.A0A1B9GV43"/>
<evidence type="ECO:0000256" key="3">
    <source>
        <dbReference type="ARBA" id="ARBA00022540"/>
    </source>
</evidence>
<dbReference type="AlphaFoldDB" id="A0A1B9GV43"/>
<dbReference type="GO" id="GO:0001732">
    <property type="term" value="P:formation of cytoplasmic translation initiation complex"/>
    <property type="evidence" value="ECO:0007669"/>
    <property type="project" value="UniProtKB-UniRule"/>
</dbReference>
<dbReference type="EMBL" id="KV700123">
    <property type="protein sequence ID" value="OCF34916.1"/>
    <property type="molecule type" value="Genomic_DNA"/>
</dbReference>
<dbReference type="Pfam" id="PF18005">
    <property type="entry name" value="eIF3m_C_helix"/>
    <property type="match status" value="1"/>
</dbReference>
<dbReference type="GO" id="GO:0071541">
    <property type="term" value="C:eukaryotic translation initiation factor 3 complex, eIF3m"/>
    <property type="evidence" value="ECO:0007669"/>
    <property type="project" value="UniProtKB-UniRule"/>
</dbReference>
<dbReference type="InterPro" id="IPR027528">
    <property type="entry name" value="eIF3m"/>
</dbReference>
<feature type="compositionally biased region" description="Low complexity" evidence="6">
    <location>
        <begin position="433"/>
        <end position="460"/>
    </location>
</feature>
<accession>A0A1B9GV43</accession>
<evidence type="ECO:0000256" key="4">
    <source>
        <dbReference type="ARBA" id="ARBA00022917"/>
    </source>
</evidence>
<evidence type="ECO:0000313" key="8">
    <source>
        <dbReference type="EMBL" id="OCF34916.1"/>
    </source>
</evidence>
<evidence type="ECO:0000256" key="1">
    <source>
        <dbReference type="ARBA" id="ARBA00008482"/>
    </source>
</evidence>
<keyword evidence="9" id="KW-1185">Reference proteome</keyword>
<feature type="domain" description="PCI" evidence="7">
    <location>
        <begin position="297"/>
        <end position="393"/>
    </location>
</feature>
<evidence type="ECO:0000313" key="9">
    <source>
        <dbReference type="Proteomes" id="UP000092666"/>
    </source>
</evidence>
<dbReference type="PANTHER" id="PTHR15350">
    <property type="entry name" value="COP9 SIGNALOSOME COMPLEX SUBUNIT 7/DENDRITIC CELL PROTEIN GA17"/>
    <property type="match status" value="1"/>
</dbReference>
<keyword evidence="4 5" id="KW-0648">Protein biosynthesis</keyword>
<reference evidence="9" key="2">
    <citation type="submission" date="2013-12" db="EMBL/GenBank/DDBJ databases">
        <title>Evolution of pathogenesis and genome organization in the Tremellales.</title>
        <authorList>
            <person name="Cuomo C."/>
            <person name="Litvintseva A."/>
            <person name="Heitman J."/>
            <person name="Chen Y."/>
            <person name="Sun S."/>
            <person name="Springer D."/>
            <person name="Dromer F."/>
            <person name="Young S."/>
            <person name="Zeng Q."/>
            <person name="Chapman S."/>
            <person name="Gujja S."/>
            <person name="Saif S."/>
            <person name="Birren B."/>
        </authorList>
    </citation>
    <scope>NUCLEOTIDE SEQUENCE [LARGE SCALE GENOMIC DNA]</scope>
    <source>
        <strain evidence="9">BCC8398</strain>
    </source>
</reference>
<dbReference type="InterPro" id="IPR040750">
    <property type="entry name" value="eIF3m_C_helix"/>
</dbReference>
<organism evidence="8 9">
    <name type="scientific">Kwoniella heveanensis BCC8398</name>
    <dbReference type="NCBI Taxonomy" id="1296120"/>
    <lineage>
        <taxon>Eukaryota</taxon>
        <taxon>Fungi</taxon>
        <taxon>Dikarya</taxon>
        <taxon>Basidiomycota</taxon>
        <taxon>Agaricomycotina</taxon>
        <taxon>Tremellomycetes</taxon>
        <taxon>Tremellales</taxon>
        <taxon>Cryptococcaceae</taxon>
        <taxon>Kwoniella</taxon>
    </lineage>
</organism>
<reference evidence="8 9" key="1">
    <citation type="submission" date="2013-07" db="EMBL/GenBank/DDBJ databases">
        <title>The Genome Sequence of Cryptococcus heveanensis BCC8398.</title>
        <authorList>
            <consortium name="The Broad Institute Genome Sequencing Platform"/>
            <person name="Cuomo C."/>
            <person name="Litvintseva A."/>
            <person name="Chen Y."/>
            <person name="Heitman J."/>
            <person name="Sun S."/>
            <person name="Springer D."/>
            <person name="Dromer F."/>
            <person name="Young S.K."/>
            <person name="Zeng Q."/>
            <person name="Gargeya S."/>
            <person name="Fitzgerald M."/>
            <person name="Abouelleil A."/>
            <person name="Alvarado L."/>
            <person name="Berlin A.M."/>
            <person name="Chapman S.B."/>
            <person name="Dewar J."/>
            <person name="Goldberg J."/>
            <person name="Griggs A."/>
            <person name="Gujja S."/>
            <person name="Hansen M."/>
            <person name="Howarth C."/>
            <person name="Imamovic A."/>
            <person name="Larimer J."/>
            <person name="McCowan C."/>
            <person name="Murphy C."/>
            <person name="Pearson M."/>
            <person name="Priest M."/>
            <person name="Roberts A."/>
            <person name="Saif S."/>
            <person name="Shea T."/>
            <person name="Sykes S."/>
            <person name="Wortman J."/>
            <person name="Nusbaum C."/>
            <person name="Birren B."/>
        </authorList>
    </citation>
    <scope>NUCLEOTIDE SEQUENCE [LARGE SCALE GENOMIC DNA]</scope>
    <source>
        <strain evidence="8 9">BCC8398</strain>
    </source>
</reference>
<dbReference type="GO" id="GO:0033290">
    <property type="term" value="C:eukaryotic 48S preinitiation complex"/>
    <property type="evidence" value="ECO:0007669"/>
    <property type="project" value="UniProtKB-UniRule"/>
</dbReference>
<feature type="region of interest" description="Disordered" evidence="6">
    <location>
        <begin position="413"/>
        <end position="460"/>
    </location>
</feature>
<dbReference type="PANTHER" id="PTHR15350:SF2">
    <property type="entry name" value="EUKARYOTIC TRANSLATION INITIATION FACTOR 3 SUBUNIT M"/>
    <property type="match status" value="1"/>
</dbReference>
<evidence type="ECO:0000259" key="7">
    <source>
        <dbReference type="SMART" id="SM00088"/>
    </source>
</evidence>
<evidence type="ECO:0000256" key="5">
    <source>
        <dbReference type="HAMAP-Rule" id="MF_03012"/>
    </source>
</evidence>
<dbReference type="Pfam" id="PF01399">
    <property type="entry name" value="PCI"/>
    <property type="match status" value="1"/>
</dbReference>
<gene>
    <name evidence="8" type="ORF">I316_03463</name>
</gene>
<dbReference type="HAMAP" id="MF_03012">
    <property type="entry name" value="eIF3m"/>
    <property type="match status" value="1"/>
</dbReference>
<comment type="similarity">
    <text evidence="1">Belongs to the CSN7/EIF3M family. CSN7 subfamily.</text>
</comment>
<dbReference type="GO" id="GO:0016282">
    <property type="term" value="C:eukaryotic 43S preinitiation complex"/>
    <property type="evidence" value="ECO:0007669"/>
    <property type="project" value="UniProtKB-UniRule"/>
</dbReference>
<sequence length="460" mass="50121">MADCIPIGPELSFSQQILELATHISRSLPAAEQREFVGTYEAQVKVEGEGDVPEDKRADVVKSLVGKLVELKGGLEGLKESDVESSHLLLQYVLSNTYAVDSDDYRNSVKQVADAVQKGAEASNRQARVDVAAKILNNTYNFLAPSSPLRPTVLLSLLTLLAHSSDISVLPLTTSTLTLALSQWSISSAEKVSFLTSAADLYQSIGDLSKALEILTIALRESVDAKIVDKAVLLNLAVPDKFELDEVLNIQGVKEQLGKAAEVVALFEGDEVEAVEKGKKWAAANGSWVEGAGIPGFTADSVLRKLRLIALLSLCAKAETRQLEYAPVAKALGVEEAEVEAWVIDAIRSKLITARISQPLSLIRIQSISSLSTSSRRFGPSEWQLLEKRLGEWKKSVSEARQVVEEAQNVAAQPVNQYQQQRRGGGGKRDQRQNQNRDQNQNQGQQENKQAQQQEEVAAA</sequence>
<name>A0A1B9GV43_9TREE</name>
<comment type="subcellular location">
    <subcellularLocation>
        <location evidence="5">Cytoplasm</location>
    </subcellularLocation>
</comment>
<dbReference type="InterPro" id="IPR045237">
    <property type="entry name" value="COPS7/eIF3m"/>
</dbReference>